<dbReference type="InterPro" id="IPR011701">
    <property type="entry name" value="MFS"/>
</dbReference>
<accession>A0A9P0AD50</accession>
<feature type="transmembrane region" description="Helical" evidence="2">
    <location>
        <begin position="144"/>
        <end position="163"/>
    </location>
</feature>
<keyword evidence="4" id="KW-1185">Reference proteome</keyword>
<feature type="compositionally biased region" description="Basic and acidic residues" evidence="1">
    <location>
        <begin position="272"/>
        <end position="294"/>
    </location>
</feature>
<keyword evidence="2" id="KW-0812">Transmembrane</keyword>
<organism evidence="3 4">
    <name type="scientific">Bemisia tabaci</name>
    <name type="common">Sweetpotato whitefly</name>
    <name type="synonym">Aleurodes tabaci</name>
    <dbReference type="NCBI Taxonomy" id="7038"/>
    <lineage>
        <taxon>Eukaryota</taxon>
        <taxon>Metazoa</taxon>
        <taxon>Ecdysozoa</taxon>
        <taxon>Arthropoda</taxon>
        <taxon>Hexapoda</taxon>
        <taxon>Insecta</taxon>
        <taxon>Pterygota</taxon>
        <taxon>Neoptera</taxon>
        <taxon>Paraneoptera</taxon>
        <taxon>Hemiptera</taxon>
        <taxon>Sternorrhyncha</taxon>
        <taxon>Aleyrodoidea</taxon>
        <taxon>Aleyrodidae</taxon>
        <taxon>Aleyrodinae</taxon>
        <taxon>Bemisia</taxon>
    </lineage>
</organism>
<dbReference type="SUPFAM" id="SSF103473">
    <property type="entry name" value="MFS general substrate transporter"/>
    <property type="match status" value="1"/>
</dbReference>
<name>A0A9P0AD50_BEMTA</name>
<dbReference type="Gene3D" id="1.20.1250.20">
    <property type="entry name" value="MFS general substrate transporter like domains"/>
    <property type="match status" value="1"/>
</dbReference>
<feature type="transmembrane region" description="Helical" evidence="2">
    <location>
        <begin position="335"/>
        <end position="354"/>
    </location>
</feature>
<reference evidence="3" key="1">
    <citation type="submission" date="2021-12" db="EMBL/GenBank/DDBJ databases">
        <authorList>
            <person name="King R."/>
        </authorList>
    </citation>
    <scope>NUCLEOTIDE SEQUENCE</scope>
</reference>
<dbReference type="PANTHER" id="PTHR11360">
    <property type="entry name" value="MONOCARBOXYLATE TRANSPORTER"/>
    <property type="match status" value="1"/>
</dbReference>
<gene>
    <name evidence="3" type="ORF">BEMITA_LOCUS10459</name>
</gene>
<feature type="transmembrane region" description="Helical" evidence="2">
    <location>
        <begin position="56"/>
        <end position="74"/>
    </location>
</feature>
<dbReference type="KEGG" id="btab:109042488"/>
<feature type="transmembrane region" description="Helical" evidence="2">
    <location>
        <begin position="111"/>
        <end position="132"/>
    </location>
</feature>
<feature type="transmembrane region" description="Helical" evidence="2">
    <location>
        <begin position="175"/>
        <end position="194"/>
    </location>
</feature>
<sequence>MDTRDEEEKHAAPEGGWGWIVCLAYAVNNMIIIPGFQIFSLLYHDVFKDNGFESEMSVVVSVNAAFGMFLGLLNGPILGTFSYRKVAITGASLMFIGNLMTSRSTSFVEFLIFYSCLVSVGANLVMASYTLALNTYFVRRRGMATGIAMTATGVGPIIMPLFVKYLMTSYGSAKYAGLIIAALSLHSFVGALLLQPVKWHRRTNVYSKAPIIKANTTPIKEEIPLKEMNGETSLLKNGADTKPEDDAESNGSCKKSKSAASSSSSSDDENEDGKSKKKEDQRSGDKKDSDPEEGKQLLEKLRDQDEQQKKAEASETTKSRRRLIDLFNFQLFKDFGYVSIIVGLSLAFVGEMNFSLMFPSVLQQMSYNIDETAVFMSVLAIADICSRFTTPFLNKYSRRYARLFFTLSLVFGLFAKSGVILFKSSYSALVVVAIALGVAKGFRSVYMTLIIPNYVSLDLLPSATGIQMFSNGLALGLMGKIFGVVNTKYGNNAWILTINCFTLATIILWTVEYLVKKKTKRKPSRQTGLTA</sequence>
<keyword evidence="2" id="KW-1133">Transmembrane helix</keyword>
<evidence type="ECO:0000256" key="1">
    <source>
        <dbReference type="SAM" id="MobiDB-lite"/>
    </source>
</evidence>
<dbReference type="InterPro" id="IPR050327">
    <property type="entry name" value="Proton-linked_MCT"/>
</dbReference>
<feature type="transmembrane region" description="Helical" evidence="2">
    <location>
        <begin position="20"/>
        <end position="44"/>
    </location>
</feature>
<dbReference type="AlphaFoldDB" id="A0A9P0AD50"/>
<keyword evidence="2" id="KW-0472">Membrane</keyword>
<feature type="transmembrane region" description="Helical" evidence="2">
    <location>
        <begin position="86"/>
        <end position="105"/>
    </location>
</feature>
<feature type="transmembrane region" description="Helical" evidence="2">
    <location>
        <begin position="400"/>
        <end position="422"/>
    </location>
</feature>
<dbReference type="PANTHER" id="PTHR11360:SF237">
    <property type="entry name" value="MONOCARBOXYLATE TRANSPORTER 12-B-LIKE PROTEIN"/>
    <property type="match status" value="1"/>
</dbReference>
<dbReference type="GO" id="GO:0008028">
    <property type="term" value="F:monocarboxylic acid transmembrane transporter activity"/>
    <property type="evidence" value="ECO:0007669"/>
    <property type="project" value="TreeGrafter"/>
</dbReference>
<evidence type="ECO:0000313" key="3">
    <source>
        <dbReference type="EMBL" id="CAH0391881.1"/>
    </source>
</evidence>
<feature type="region of interest" description="Disordered" evidence="1">
    <location>
        <begin position="223"/>
        <end position="294"/>
    </location>
</feature>
<feature type="transmembrane region" description="Helical" evidence="2">
    <location>
        <begin position="494"/>
        <end position="515"/>
    </location>
</feature>
<dbReference type="InterPro" id="IPR036259">
    <property type="entry name" value="MFS_trans_sf"/>
</dbReference>
<feature type="transmembrane region" description="Helical" evidence="2">
    <location>
        <begin position="428"/>
        <end position="451"/>
    </location>
</feature>
<dbReference type="Pfam" id="PF07690">
    <property type="entry name" value="MFS_1"/>
    <property type="match status" value="1"/>
</dbReference>
<feature type="compositionally biased region" description="Low complexity" evidence="1">
    <location>
        <begin position="249"/>
        <end position="265"/>
    </location>
</feature>
<dbReference type="EMBL" id="OU963867">
    <property type="protein sequence ID" value="CAH0391881.1"/>
    <property type="molecule type" value="Genomic_DNA"/>
</dbReference>
<evidence type="ECO:0000256" key="2">
    <source>
        <dbReference type="SAM" id="Phobius"/>
    </source>
</evidence>
<evidence type="ECO:0000313" key="4">
    <source>
        <dbReference type="Proteomes" id="UP001152759"/>
    </source>
</evidence>
<proteinExistence type="predicted"/>
<dbReference type="OrthoDB" id="410267at2759"/>
<dbReference type="Proteomes" id="UP001152759">
    <property type="component" value="Chromosome 6"/>
</dbReference>
<protein>
    <submittedName>
        <fullName evidence="3">Uncharacterized protein</fullName>
    </submittedName>
</protein>